<sequence>MSLIRVVAQRDPGGFKHLLDAVPRGTVFPRLRAAQRINLWHDASADTTMATILSISQEHWVDGSVVALTPLERFESCYQRQS</sequence>
<proteinExistence type="predicted"/>
<keyword evidence="2" id="KW-1185">Reference proteome</keyword>
<evidence type="ECO:0000313" key="1">
    <source>
        <dbReference type="EMBL" id="GJE95533.1"/>
    </source>
</evidence>
<evidence type="ECO:0000313" key="2">
    <source>
        <dbReference type="Proteomes" id="UP000703269"/>
    </source>
</evidence>
<organism evidence="1 2">
    <name type="scientific">Phanerochaete sordida</name>
    <dbReference type="NCBI Taxonomy" id="48140"/>
    <lineage>
        <taxon>Eukaryota</taxon>
        <taxon>Fungi</taxon>
        <taxon>Dikarya</taxon>
        <taxon>Basidiomycota</taxon>
        <taxon>Agaricomycotina</taxon>
        <taxon>Agaricomycetes</taxon>
        <taxon>Polyporales</taxon>
        <taxon>Phanerochaetaceae</taxon>
        <taxon>Phanerochaete</taxon>
    </lineage>
</organism>
<gene>
    <name evidence="1" type="ORF">PsYK624_117180</name>
</gene>
<accession>A0A9P3LHY9</accession>
<protein>
    <submittedName>
        <fullName evidence="1">Uncharacterized protein</fullName>
    </submittedName>
</protein>
<dbReference type="AlphaFoldDB" id="A0A9P3LHY9"/>
<name>A0A9P3LHY9_9APHY</name>
<dbReference type="Proteomes" id="UP000703269">
    <property type="component" value="Unassembled WGS sequence"/>
</dbReference>
<comment type="caution">
    <text evidence="1">The sequence shown here is derived from an EMBL/GenBank/DDBJ whole genome shotgun (WGS) entry which is preliminary data.</text>
</comment>
<reference evidence="1 2" key="1">
    <citation type="submission" date="2021-08" db="EMBL/GenBank/DDBJ databases">
        <title>Draft Genome Sequence of Phanerochaete sordida strain YK-624.</title>
        <authorList>
            <person name="Mori T."/>
            <person name="Dohra H."/>
            <person name="Suzuki T."/>
            <person name="Kawagishi H."/>
            <person name="Hirai H."/>
        </authorList>
    </citation>
    <scope>NUCLEOTIDE SEQUENCE [LARGE SCALE GENOMIC DNA]</scope>
    <source>
        <strain evidence="1 2">YK-624</strain>
    </source>
</reference>
<dbReference type="EMBL" id="BPQB01000050">
    <property type="protein sequence ID" value="GJE95533.1"/>
    <property type="molecule type" value="Genomic_DNA"/>
</dbReference>